<dbReference type="InterPro" id="IPR036388">
    <property type="entry name" value="WH-like_DNA-bd_sf"/>
</dbReference>
<dbReference type="PROSITE" id="PS51000">
    <property type="entry name" value="HTH_DEOR_2"/>
    <property type="match status" value="1"/>
</dbReference>
<evidence type="ECO:0000313" key="5">
    <source>
        <dbReference type="EMBL" id="KGX86998.1"/>
    </source>
</evidence>
<dbReference type="SMART" id="SM00420">
    <property type="entry name" value="HTH_DEOR"/>
    <property type="match status" value="1"/>
</dbReference>
<dbReference type="InterPro" id="IPR018356">
    <property type="entry name" value="Tscrpt_reg_HTH_DeoR_CS"/>
</dbReference>
<dbReference type="OrthoDB" id="9797223at2"/>
<evidence type="ECO:0000256" key="1">
    <source>
        <dbReference type="ARBA" id="ARBA00023015"/>
    </source>
</evidence>
<dbReference type="Gene3D" id="1.10.10.10">
    <property type="entry name" value="Winged helix-like DNA-binding domain superfamily/Winged helix DNA-binding domain"/>
    <property type="match status" value="1"/>
</dbReference>
<dbReference type="GO" id="GO:0003700">
    <property type="term" value="F:DNA-binding transcription factor activity"/>
    <property type="evidence" value="ECO:0007669"/>
    <property type="project" value="InterPro"/>
</dbReference>
<keyword evidence="3" id="KW-0804">Transcription</keyword>
<evidence type="ECO:0000256" key="3">
    <source>
        <dbReference type="ARBA" id="ARBA00023163"/>
    </source>
</evidence>
<evidence type="ECO:0000256" key="2">
    <source>
        <dbReference type="ARBA" id="ARBA00023125"/>
    </source>
</evidence>
<dbReference type="SUPFAM" id="SSF46785">
    <property type="entry name" value="Winged helix' DNA-binding domain"/>
    <property type="match status" value="1"/>
</dbReference>
<dbReference type="AlphaFoldDB" id="A0A0A5G783"/>
<dbReference type="Pfam" id="PF08220">
    <property type="entry name" value="HTH_DeoR"/>
    <property type="match status" value="1"/>
</dbReference>
<proteinExistence type="predicted"/>
<dbReference type="InterPro" id="IPR001034">
    <property type="entry name" value="DeoR_HTH"/>
</dbReference>
<dbReference type="InterPro" id="IPR014036">
    <property type="entry name" value="DeoR-like_C"/>
</dbReference>
<keyword evidence="1" id="KW-0805">Transcription regulation</keyword>
<dbReference type="InterPro" id="IPR036390">
    <property type="entry name" value="WH_DNA-bd_sf"/>
</dbReference>
<dbReference type="InterPro" id="IPR037171">
    <property type="entry name" value="NagB/RpiA_transferase-like"/>
</dbReference>
<dbReference type="PANTHER" id="PTHR30363:SF44">
    <property type="entry name" value="AGA OPERON TRANSCRIPTIONAL REPRESSOR-RELATED"/>
    <property type="match status" value="1"/>
</dbReference>
<reference evidence="5 6" key="1">
    <citation type="submission" date="2013-08" db="EMBL/GenBank/DDBJ databases">
        <authorList>
            <person name="Huang J."/>
            <person name="Wang G."/>
        </authorList>
    </citation>
    <scope>NUCLEOTIDE SEQUENCE [LARGE SCALE GENOMIC DNA]</scope>
    <source>
        <strain evidence="5 6">JSM 072002</strain>
    </source>
</reference>
<dbReference type="PROSITE" id="PS00894">
    <property type="entry name" value="HTH_DEOR_1"/>
    <property type="match status" value="1"/>
</dbReference>
<evidence type="ECO:0000313" key="6">
    <source>
        <dbReference type="Proteomes" id="UP000030401"/>
    </source>
</evidence>
<sequence>MLRNDRIKFIMDFLQQNQTAKVGFLSKQLNVTPETIRRDLEHLEEVGTIKRVHGGAMINQTNTPETNFLVREAINIKEKEFIALEACQYVQEGDFIALDVSTTNTEIAKQLQKNFNQLSILTNSLTIATIVSQNPNFEVILPGGRLRNSELCIVGGSAIKQINRLHIDTFFMSVSGVSLTDGLMDIGHGEYEVKMAMFNNATNTLVVADHTKFEATSMLRIGPLSSVNGIITDPMIAQAIVEHFDSNGIPLFYYQEEQVEC</sequence>
<dbReference type="PANTHER" id="PTHR30363">
    <property type="entry name" value="HTH-TYPE TRANSCRIPTIONAL REGULATOR SRLR-RELATED"/>
    <property type="match status" value="1"/>
</dbReference>
<keyword evidence="6" id="KW-1185">Reference proteome</keyword>
<dbReference type="RefSeq" id="WP_036833784.1">
    <property type="nucleotide sequence ID" value="NZ_AVPG01000009.1"/>
</dbReference>
<evidence type="ECO:0000259" key="4">
    <source>
        <dbReference type="PROSITE" id="PS51000"/>
    </source>
</evidence>
<dbReference type="STRING" id="1385512.N784_02420"/>
<protein>
    <submittedName>
        <fullName evidence="5">DeoR family transcripitonal regulator</fullName>
    </submittedName>
</protein>
<feature type="domain" description="HTH deoR-type" evidence="4">
    <location>
        <begin position="3"/>
        <end position="58"/>
    </location>
</feature>
<dbReference type="GO" id="GO:0003677">
    <property type="term" value="F:DNA binding"/>
    <property type="evidence" value="ECO:0007669"/>
    <property type="project" value="UniProtKB-KW"/>
</dbReference>
<dbReference type="SMART" id="SM01134">
    <property type="entry name" value="DeoRC"/>
    <property type="match status" value="1"/>
</dbReference>
<dbReference type="Gene3D" id="3.40.50.1360">
    <property type="match status" value="1"/>
</dbReference>
<dbReference type="Pfam" id="PF00455">
    <property type="entry name" value="DeoRC"/>
    <property type="match status" value="1"/>
</dbReference>
<comment type="caution">
    <text evidence="5">The sequence shown here is derived from an EMBL/GenBank/DDBJ whole genome shotgun (WGS) entry which is preliminary data.</text>
</comment>
<keyword evidence="2" id="KW-0238">DNA-binding</keyword>
<dbReference type="PRINTS" id="PR00037">
    <property type="entry name" value="HTHLACR"/>
</dbReference>
<name>A0A0A5G783_9BACI</name>
<organism evidence="5 6">
    <name type="scientific">Pontibacillus litoralis JSM 072002</name>
    <dbReference type="NCBI Taxonomy" id="1385512"/>
    <lineage>
        <taxon>Bacteria</taxon>
        <taxon>Bacillati</taxon>
        <taxon>Bacillota</taxon>
        <taxon>Bacilli</taxon>
        <taxon>Bacillales</taxon>
        <taxon>Bacillaceae</taxon>
        <taxon>Pontibacillus</taxon>
    </lineage>
</organism>
<accession>A0A0A5G783</accession>
<dbReference type="eggNOG" id="COG1349">
    <property type="taxonomic scope" value="Bacteria"/>
</dbReference>
<gene>
    <name evidence="5" type="ORF">N784_02420</name>
</gene>
<dbReference type="SUPFAM" id="SSF100950">
    <property type="entry name" value="NagB/RpiA/CoA transferase-like"/>
    <property type="match status" value="1"/>
</dbReference>
<dbReference type="EMBL" id="AVPG01000009">
    <property type="protein sequence ID" value="KGX86998.1"/>
    <property type="molecule type" value="Genomic_DNA"/>
</dbReference>
<dbReference type="InterPro" id="IPR050313">
    <property type="entry name" value="Carb_Metab_HTH_regulators"/>
</dbReference>
<dbReference type="Proteomes" id="UP000030401">
    <property type="component" value="Unassembled WGS sequence"/>
</dbReference>